<reference evidence="1 2" key="1">
    <citation type="submission" date="2020-10" db="EMBL/GenBank/DDBJ databases">
        <title>Complete genome sequence of Cupriavidus basilensis CCUG 49340T.</title>
        <authorList>
            <person name="Salva-Serra F."/>
            <person name="Donoso R.A."/>
            <person name="Cho K.H."/>
            <person name="Yoo J.A."/>
            <person name="Lee K."/>
            <person name="Yoon S.-H."/>
            <person name="Perez-Pantoja D."/>
            <person name="Moore E.R.B."/>
        </authorList>
    </citation>
    <scope>NUCLEOTIDE SEQUENCE [LARGE SCALE GENOMIC DNA]</scope>
    <source>
        <strain evidence="2">CCUG 49340</strain>
    </source>
</reference>
<evidence type="ECO:0000313" key="2">
    <source>
        <dbReference type="Proteomes" id="UP000397656"/>
    </source>
</evidence>
<dbReference type="AlphaFoldDB" id="A0A643G0P8"/>
<evidence type="ECO:0000313" key="1">
    <source>
        <dbReference type="EMBL" id="QOT76596.1"/>
    </source>
</evidence>
<protein>
    <submittedName>
        <fullName evidence="1">Uncharacterized protein</fullName>
    </submittedName>
</protein>
<gene>
    <name evidence="1" type="ORF">F7R26_000310</name>
</gene>
<sequence length="94" mass="9668">MGVEYKIVVELPSEDIAEKILGRAGGGAGRKGASGFDFRSPGNSGQMPDAIASVEPYGFYFCSFSGINGLSAEVLGFIVAAAAAYGTVLVEDLE</sequence>
<dbReference type="RefSeq" id="WP_150985385.1">
    <property type="nucleotide sequence ID" value="NZ_CP062803.1"/>
</dbReference>
<proteinExistence type="predicted"/>
<dbReference type="EMBL" id="CP062803">
    <property type="protein sequence ID" value="QOT76596.1"/>
    <property type="molecule type" value="Genomic_DNA"/>
</dbReference>
<dbReference type="GeneID" id="98399318"/>
<organism evidence="1 2">
    <name type="scientific">Cupriavidus basilensis</name>
    <dbReference type="NCBI Taxonomy" id="68895"/>
    <lineage>
        <taxon>Bacteria</taxon>
        <taxon>Pseudomonadati</taxon>
        <taxon>Pseudomonadota</taxon>
        <taxon>Betaproteobacteria</taxon>
        <taxon>Burkholderiales</taxon>
        <taxon>Burkholderiaceae</taxon>
        <taxon>Cupriavidus</taxon>
    </lineage>
</organism>
<accession>A0A643G0P8</accession>
<dbReference type="Proteomes" id="UP000397656">
    <property type="component" value="Chromosome 1"/>
</dbReference>
<name>A0A643G0P8_9BURK</name>